<feature type="signal peptide" evidence="1">
    <location>
        <begin position="1"/>
        <end position="19"/>
    </location>
</feature>
<evidence type="ECO:0000313" key="3">
    <source>
        <dbReference type="Proteomes" id="UP001165498"/>
    </source>
</evidence>
<dbReference type="Proteomes" id="UP001165498">
    <property type="component" value="Unassembled WGS sequence"/>
</dbReference>
<accession>A0ABT1QUD6</accession>
<organism evidence="2 3">
    <name type="scientific">Tahibacter harae</name>
    <dbReference type="NCBI Taxonomy" id="2963937"/>
    <lineage>
        <taxon>Bacteria</taxon>
        <taxon>Pseudomonadati</taxon>
        <taxon>Pseudomonadota</taxon>
        <taxon>Gammaproteobacteria</taxon>
        <taxon>Lysobacterales</taxon>
        <taxon>Rhodanobacteraceae</taxon>
        <taxon>Tahibacter</taxon>
    </lineage>
</organism>
<evidence type="ECO:0008006" key="4">
    <source>
        <dbReference type="Google" id="ProtNLM"/>
    </source>
</evidence>
<protein>
    <recommendedName>
        <fullName evidence="4">Thioredoxin domain-containing protein</fullName>
    </recommendedName>
</protein>
<gene>
    <name evidence="2" type="ORF">NM961_14410</name>
</gene>
<name>A0ABT1QUD6_9GAMM</name>
<comment type="caution">
    <text evidence="2">The sequence shown here is derived from an EMBL/GenBank/DDBJ whole genome shotgun (WGS) entry which is preliminary data.</text>
</comment>
<reference evidence="2" key="1">
    <citation type="submission" date="2022-07" db="EMBL/GenBank/DDBJ databases">
        <title>Tahibacter sp., a new gammaproteobacterium isolated from the silt sample collected at pig farm.</title>
        <authorList>
            <person name="Chen H."/>
        </authorList>
    </citation>
    <scope>NUCLEOTIDE SEQUENCE</scope>
    <source>
        <strain evidence="2">P2K</strain>
    </source>
</reference>
<proteinExistence type="predicted"/>
<feature type="chain" id="PRO_5045366794" description="Thioredoxin domain-containing protein" evidence="1">
    <location>
        <begin position="20"/>
        <end position="319"/>
    </location>
</feature>
<keyword evidence="3" id="KW-1185">Reference proteome</keyword>
<evidence type="ECO:0000313" key="2">
    <source>
        <dbReference type="EMBL" id="MCQ4165910.1"/>
    </source>
</evidence>
<sequence>MKFASVCVLLMALLFSRMAAPDVPPPAPGLQQHYEALLRIDDTLLERDPPYAAAALLQAAQPELAMRDIPGLENSDLEPAFRIALLLAARTFAQAHVESARRVLDEMRHRSLASPDHYARMAAAYLSIWKPAPAAQLNAHLPPAERLVIPALEVAVAPGPGPTVMSLGGSADHWTLTRRRVDLSGRRVVVVASPGCPFSRKFLEQLKTDSELAGYAKQSLLLFPKGGNLLVPEVHAWNAANPEHAFEYMYAVDEWPDLVWWRMPLFYFLQDGKVVRRIDGWQNGVTDKQVLPQYRVWLGRLDQPSAAASTPIPGKQLPP</sequence>
<dbReference type="EMBL" id="JANFQO010000013">
    <property type="protein sequence ID" value="MCQ4165910.1"/>
    <property type="molecule type" value="Genomic_DNA"/>
</dbReference>
<dbReference type="RefSeq" id="WP_255915099.1">
    <property type="nucleotide sequence ID" value="NZ_JANFQO010000013.1"/>
</dbReference>
<evidence type="ECO:0000256" key="1">
    <source>
        <dbReference type="SAM" id="SignalP"/>
    </source>
</evidence>
<keyword evidence="1" id="KW-0732">Signal</keyword>